<dbReference type="Proteomes" id="UP000028878">
    <property type="component" value="Unassembled WGS sequence"/>
</dbReference>
<dbReference type="AlphaFoldDB" id="A0A1L1PV65"/>
<accession>A0A1L1PV65</accession>
<reference evidence="2" key="1">
    <citation type="submission" date="2014-02" db="EMBL/GenBank/DDBJ databases">
        <authorList>
            <person name="Gan H."/>
        </authorList>
    </citation>
    <scope>NUCLEOTIDE SEQUENCE [LARGE SCALE GENOMIC DNA]</scope>
    <source>
        <strain evidence="2">S1</strain>
    </source>
</reference>
<organism evidence="1 2">
    <name type="scientific">Hydrogenophaga intermedia</name>
    <dbReference type="NCBI Taxonomy" id="65786"/>
    <lineage>
        <taxon>Bacteria</taxon>
        <taxon>Pseudomonadati</taxon>
        <taxon>Pseudomonadota</taxon>
        <taxon>Betaproteobacteria</taxon>
        <taxon>Burkholderiales</taxon>
        <taxon>Comamonadaceae</taxon>
        <taxon>Hydrogenophaga</taxon>
    </lineage>
</organism>
<proteinExistence type="predicted"/>
<name>A0A1L1PV65_HYDIT</name>
<gene>
    <name evidence="1" type="ORF">BN948_02956</name>
</gene>
<keyword evidence="2" id="KW-1185">Reference proteome</keyword>
<reference evidence="2" key="2">
    <citation type="submission" date="2014-11" db="EMBL/GenBank/DDBJ databases">
        <title>Draft genome sequence of Hydrogenophaga intermedia S1.</title>
        <authorList>
            <person name="Gan H.M."/>
            <person name="Chew T.H."/>
            <person name="Stolz A."/>
        </authorList>
    </citation>
    <scope>NUCLEOTIDE SEQUENCE [LARGE SCALE GENOMIC DNA]</scope>
    <source>
        <strain evidence="2">S1</strain>
    </source>
</reference>
<evidence type="ECO:0000313" key="2">
    <source>
        <dbReference type="Proteomes" id="UP000028878"/>
    </source>
</evidence>
<evidence type="ECO:0000313" key="1">
    <source>
        <dbReference type="EMBL" id="CDN88521.1"/>
    </source>
</evidence>
<dbReference type="EMBL" id="CCAE010000025">
    <property type="protein sequence ID" value="CDN88521.1"/>
    <property type="molecule type" value="Genomic_DNA"/>
</dbReference>
<protein>
    <submittedName>
        <fullName evidence="1">Uncharacterized protein</fullName>
    </submittedName>
</protein>
<sequence>MFFMNLYEVIRWGNDADDPFTGGPDGADTCFLVRAGSVEQAAELVDADLRKLKPQRAAAFVEAVYLLGTEQSTEGTPRLLRGPYVQHAHRHGWRHWYRDEEGGAWVERPDTRAGDGQSETA</sequence>